<dbReference type="GeneID" id="59348674"/>
<protein>
    <submittedName>
        <fullName evidence="1">Uncharacterized protein</fullName>
    </submittedName>
</protein>
<accession>A0A8H6VZ60</accession>
<dbReference type="OrthoDB" id="3197409at2759"/>
<organism evidence="1 2">
    <name type="scientific">Mycena indigotica</name>
    <dbReference type="NCBI Taxonomy" id="2126181"/>
    <lineage>
        <taxon>Eukaryota</taxon>
        <taxon>Fungi</taxon>
        <taxon>Dikarya</taxon>
        <taxon>Basidiomycota</taxon>
        <taxon>Agaricomycotina</taxon>
        <taxon>Agaricomycetes</taxon>
        <taxon>Agaricomycetidae</taxon>
        <taxon>Agaricales</taxon>
        <taxon>Marasmiineae</taxon>
        <taxon>Mycenaceae</taxon>
        <taxon>Mycena</taxon>
    </lineage>
</organism>
<sequence>MGDSLVNWTTTRLSELYAAPEPEPTGKATEHVDRATQLSSLLGTTFAPEAEIYLNHKRVEQAAFADFLNQGRALTTRDEVQCNNEDCVETPLDQENPEAGSIVAGTATVIHTHPWRIRAAPAKTRIIIVFSAKITKSPEPRIVQLFHTWASKPFPIIMPHQQVSNAL</sequence>
<comment type="caution">
    <text evidence="1">The sequence shown here is derived from an EMBL/GenBank/DDBJ whole genome shotgun (WGS) entry which is preliminary data.</text>
</comment>
<dbReference type="Proteomes" id="UP000636479">
    <property type="component" value="Unassembled WGS sequence"/>
</dbReference>
<dbReference type="AlphaFoldDB" id="A0A8H6VZ60"/>
<evidence type="ECO:0000313" key="2">
    <source>
        <dbReference type="Proteomes" id="UP000636479"/>
    </source>
</evidence>
<reference evidence="1" key="1">
    <citation type="submission" date="2020-05" db="EMBL/GenBank/DDBJ databases">
        <title>Mycena genomes resolve the evolution of fungal bioluminescence.</title>
        <authorList>
            <person name="Tsai I.J."/>
        </authorList>
    </citation>
    <scope>NUCLEOTIDE SEQUENCE</scope>
    <source>
        <strain evidence="1">171206Taipei</strain>
    </source>
</reference>
<proteinExistence type="predicted"/>
<keyword evidence="2" id="KW-1185">Reference proteome</keyword>
<dbReference type="EMBL" id="JACAZF010000008">
    <property type="protein sequence ID" value="KAF7297211.1"/>
    <property type="molecule type" value="Genomic_DNA"/>
</dbReference>
<name>A0A8H6VZ60_9AGAR</name>
<dbReference type="RefSeq" id="XP_037217570.1">
    <property type="nucleotide sequence ID" value="XM_037366158.1"/>
</dbReference>
<evidence type="ECO:0000313" key="1">
    <source>
        <dbReference type="EMBL" id="KAF7297211.1"/>
    </source>
</evidence>
<gene>
    <name evidence="1" type="ORF">MIND_00954200</name>
</gene>